<evidence type="ECO:0008006" key="4">
    <source>
        <dbReference type="Google" id="ProtNLM"/>
    </source>
</evidence>
<dbReference type="EMBL" id="CAKMTQ010000074">
    <property type="protein sequence ID" value="CAH1542712.1"/>
    <property type="molecule type" value="Genomic_DNA"/>
</dbReference>
<keyword evidence="1" id="KW-1133">Transmembrane helix</keyword>
<evidence type="ECO:0000313" key="2">
    <source>
        <dbReference type="EMBL" id="CAH1542712.1"/>
    </source>
</evidence>
<protein>
    <recommendedName>
        <fullName evidence="4">Transcription-repair coupling factor</fullName>
    </recommendedName>
</protein>
<evidence type="ECO:0000256" key="1">
    <source>
        <dbReference type="SAM" id="Phobius"/>
    </source>
</evidence>
<reference evidence="2" key="1">
    <citation type="submission" date="2022-01" db="EMBL/GenBank/DDBJ databases">
        <authorList>
            <person name="Lagorce A."/>
        </authorList>
    </citation>
    <scope>NUCLEOTIDE SEQUENCE</scope>
    <source>
        <strain evidence="2">Th15_F1_D04</strain>
    </source>
</reference>
<dbReference type="AlphaFoldDB" id="A0AAU9QE32"/>
<organism evidence="2 3">
    <name type="scientific">Vibrio owensii</name>
    <dbReference type="NCBI Taxonomy" id="696485"/>
    <lineage>
        <taxon>Bacteria</taxon>
        <taxon>Pseudomonadati</taxon>
        <taxon>Pseudomonadota</taxon>
        <taxon>Gammaproteobacteria</taxon>
        <taxon>Vibrionales</taxon>
        <taxon>Vibrionaceae</taxon>
        <taxon>Vibrio</taxon>
    </lineage>
</organism>
<gene>
    <name evidence="2" type="ORF">THF1D04_80166</name>
</gene>
<dbReference type="Proteomes" id="UP001295420">
    <property type="component" value="Unassembled WGS sequence"/>
</dbReference>
<accession>A0AAU9QE32</accession>
<keyword evidence="1" id="KW-0812">Transmembrane</keyword>
<keyword evidence="1" id="KW-0472">Membrane</keyword>
<name>A0AAU9QE32_9VIBR</name>
<comment type="caution">
    <text evidence="2">The sequence shown here is derived from an EMBL/GenBank/DDBJ whole genome shotgun (WGS) entry which is preliminary data.</text>
</comment>
<proteinExistence type="predicted"/>
<feature type="transmembrane region" description="Helical" evidence="1">
    <location>
        <begin position="24"/>
        <end position="42"/>
    </location>
</feature>
<evidence type="ECO:0000313" key="3">
    <source>
        <dbReference type="Proteomes" id="UP001295420"/>
    </source>
</evidence>
<sequence>MRFFCCKTVGLIIERENTLDNPKTFILVFVAAIVALCLALWLTSYDETQTITAKVISNTLTQSLDGQRRYLTVESELLGTKRVAVPTSVHCPEGALVTFNQATDSLFEQPLTFLNCE</sequence>